<gene>
    <name evidence="1" type="ORF">MML48_2g00001853</name>
</gene>
<sequence length="141" mass="15883">MKYLIACSADGLISYISFDFGGRTTDKTIVEELTFLNLLEPGAEVMADRRFKHIADQLATIKNHLVRPPSVLSGQKSSKEVVKEAKRIASLRIHVERVTSRIRDFAILQSHATIKLSLVKYLDLIVQIVCGIINIQDYLNK</sequence>
<dbReference type="Proteomes" id="UP001056778">
    <property type="component" value="Chromosome 2"/>
</dbReference>
<keyword evidence="2" id="KW-1185">Reference proteome</keyword>
<dbReference type="EMBL" id="CM043016">
    <property type="protein sequence ID" value="KAI4468018.1"/>
    <property type="molecule type" value="Genomic_DNA"/>
</dbReference>
<protein>
    <submittedName>
        <fullName evidence="1">Thap domain protein</fullName>
    </submittedName>
</protein>
<evidence type="ECO:0000313" key="1">
    <source>
        <dbReference type="EMBL" id="KAI4468018.1"/>
    </source>
</evidence>
<name>A0ACB9TML4_HOLOL</name>
<organism evidence="1 2">
    <name type="scientific">Holotrichia oblita</name>
    <name type="common">Chafer beetle</name>
    <dbReference type="NCBI Taxonomy" id="644536"/>
    <lineage>
        <taxon>Eukaryota</taxon>
        <taxon>Metazoa</taxon>
        <taxon>Ecdysozoa</taxon>
        <taxon>Arthropoda</taxon>
        <taxon>Hexapoda</taxon>
        <taxon>Insecta</taxon>
        <taxon>Pterygota</taxon>
        <taxon>Neoptera</taxon>
        <taxon>Endopterygota</taxon>
        <taxon>Coleoptera</taxon>
        <taxon>Polyphaga</taxon>
        <taxon>Scarabaeiformia</taxon>
        <taxon>Scarabaeidae</taxon>
        <taxon>Melolonthinae</taxon>
        <taxon>Holotrichia</taxon>
    </lineage>
</organism>
<accession>A0ACB9TML4</accession>
<evidence type="ECO:0000313" key="2">
    <source>
        <dbReference type="Proteomes" id="UP001056778"/>
    </source>
</evidence>
<proteinExistence type="predicted"/>
<comment type="caution">
    <text evidence="1">The sequence shown here is derived from an EMBL/GenBank/DDBJ whole genome shotgun (WGS) entry which is preliminary data.</text>
</comment>
<reference evidence="1" key="1">
    <citation type="submission" date="2022-04" db="EMBL/GenBank/DDBJ databases">
        <title>Chromosome-scale genome assembly of Holotrichia oblita Faldermann.</title>
        <authorList>
            <person name="Rongchong L."/>
        </authorList>
    </citation>
    <scope>NUCLEOTIDE SEQUENCE</scope>
    <source>
        <strain evidence="1">81SQS9</strain>
    </source>
</reference>